<accession>A0ABT8AG40</accession>
<dbReference type="EMBL" id="JAUFPN010000306">
    <property type="protein sequence ID" value="MDN3568793.1"/>
    <property type="molecule type" value="Genomic_DNA"/>
</dbReference>
<dbReference type="SUPFAM" id="SSF109604">
    <property type="entry name" value="HD-domain/PDEase-like"/>
    <property type="match status" value="1"/>
</dbReference>
<dbReference type="Proteomes" id="UP001529369">
    <property type="component" value="Unassembled WGS sequence"/>
</dbReference>
<evidence type="ECO:0000313" key="1">
    <source>
        <dbReference type="EMBL" id="MDN3568793.1"/>
    </source>
</evidence>
<evidence type="ECO:0008006" key="3">
    <source>
        <dbReference type="Google" id="ProtNLM"/>
    </source>
</evidence>
<comment type="caution">
    <text evidence="1">The sequence shown here is derived from an EMBL/GenBank/DDBJ whole genome shotgun (WGS) entry which is preliminary data.</text>
</comment>
<sequence length="301" mass="31361">MADLGRQAPPALMPLLRMLGDLKRIRSAGHMGSIAARLFAAAWAGVAAGVPVADVARRTVADALAATQLGDLDAAALQTAGIPSEEVRRIRAEAVAVAAAPIDAGLQQWLLEARPAPSAGLPPAFVARLAAQPRAGATCPGRGRLVLEPPEDHAEHCAIVAISGVILAPVWGARVETVFLAALAHHLHNALLPDAGFAGEVLLGEWLQPAMARATTLALDDLSPSPRAAVEEACRILPDATTPEGRAFHAADTLDRVLQVEHHLRAAGTSMDFVLQEMELVHAGPVKPFQDAVLVRMGLAA</sequence>
<organism evidence="1 2">
    <name type="scientific">Paeniroseomonas aquatica</name>
    <dbReference type="NCBI Taxonomy" id="373043"/>
    <lineage>
        <taxon>Bacteria</taxon>
        <taxon>Pseudomonadati</taxon>
        <taxon>Pseudomonadota</taxon>
        <taxon>Alphaproteobacteria</taxon>
        <taxon>Acetobacterales</taxon>
        <taxon>Acetobacteraceae</taxon>
        <taxon>Paeniroseomonas</taxon>
    </lineage>
</organism>
<proteinExistence type="predicted"/>
<evidence type="ECO:0000313" key="2">
    <source>
        <dbReference type="Proteomes" id="UP001529369"/>
    </source>
</evidence>
<reference evidence="2" key="1">
    <citation type="journal article" date="2019" name="Int. J. Syst. Evol. Microbiol.">
        <title>The Global Catalogue of Microorganisms (GCM) 10K type strain sequencing project: providing services to taxonomists for standard genome sequencing and annotation.</title>
        <authorList>
            <consortium name="The Broad Institute Genomics Platform"/>
            <consortium name="The Broad Institute Genome Sequencing Center for Infectious Disease"/>
            <person name="Wu L."/>
            <person name="Ma J."/>
        </authorList>
    </citation>
    <scope>NUCLEOTIDE SEQUENCE [LARGE SCALE GENOMIC DNA]</scope>
    <source>
        <strain evidence="2">CECT 7131</strain>
    </source>
</reference>
<gene>
    <name evidence="1" type="ORF">QWZ14_30825</name>
</gene>
<dbReference type="Gene3D" id="1.10.3210.10">
    <property type="entry name" value="Hypothetical protein af1432"/>
    <property type="match status" value="1"/>
</dbReference>
<keyword evidence="2" id="KW-1185">Reference proteome</keyword>
<name>A0ABT8AG40_9PROT</name>
<protein>
    <recommendedName>
        <fullName evidence="3">HD domain-containing protein</fullName>
    </recommendedName>
</protein>
<dbReference type="RefSeq" id="WP_290320914.1">
    <property type="nucleotide sequence ID" value="NZ_JAUFPN010000306.1"/>
</dbReference>